<feature type="compositionally biased region" description="Basic and acidic residues" evidence="1">
    <location>
        <begin position="43"/>
        <end position="53"/>
    </location>
</feature>
<evidence type="ECO:0000256" key="1">
    <source>
        <dbReference type="SAM" id="MobiDB-lite"/>
    </source>
</evidence>
<feature type="region of interest" description="Disordered" evidence="1">
    <location>
        <begin position="1"/>
        <end position="61"/>
    </location>
</feature>
<accession>A0AAV9QYJ3</accession>
<reference evidence="2 3" key="1">
    <citation type="submission" date="2021-06" db="EMBL/GenBank/DDBJ databases">
        <authorList>
            <person name="Palmer J.M."/>
        </authorList>
    </citation>
    <scope>NUCLEOTIDE SEQUENCE [LARGE SCALE GENOMIC DNA]</scope>
    <source>
        <strain evidence="2 3">MEX-2019</strain>
        <tissue evidence="2">Muscle</tissue>
    </source>
</reference>
<dbReference type="EMBL" id="JAHHUM010002677">
    <property type="protein sequence ID" value="KAK5601470.1"/>
    <property type="molecule type" value="Genomic_DNA"/>
</dbReference>
<organism evidence="2 3">
    <name type="scientific">Crenichthys baileyi</name>
    <name type="common">White River springfish</name>
    <dbReference type="NCBI Taxonomy" id="28760"/>
    <lineage>
        <taxon>Eukaryota</taxon>
        <taxon>Metazoa</taxon>
        <taxon>Chordata</taxon>
        <taxon>Craniata</taxon>
        <taxon>Vertebrata</taxon>
        <taxon>Euteleostomi</taxon>
        <taxon>Actinopterygii</taxon>
        <taxon>Neopterygii</taxon>
        <taxon>Teleostei</taxon>
        <taxon>Neoteleostei</taxon>
        <taxon>Acanthomorphata</taxon>
        <taxon>Ovalentaria</taxon>
        <taxon>Atherinomorphae</taxon>
        <taxon>Cyprinodontiformes</taxon>
        <taxon>Goodeidae</taxon>
        <taxon>Crenichthys</taxon>
    </lineage>
</organism>
<comment type="caution">
    <text evidence="2">The sequence shown here is derived from an EMBL/GenBank/DDBJ whole genome shotgun (WGS) entry which is preliminary data.</text>
</comment>
<protein>
    <submittedName>
        <fullName evidence="2">Uncharacterized protein</fullName>
    </submittedName>
</protein>
<evidence type="ECO:0000313" key="2">
    <source>
        <dbReference type="EMBL" id="KAK5601470.1"/>
    </source>
</evidence>
<dbReference type="AlphaFoldDB" id="A0AAV9QYJ3"/>
<evidence type="ECO:0000313" key="3">
    <source>
        <dbReference type="Proteomes" id="UP001311232"/>
    </source>
</evidence>
<proteinExistence type="predicted"/>
<gene>
    <name evidence="2" type="ORF">CRENBAI_025960</name>
</gene>
<name>A0AAV9QYJ3_9TELE</name>
<dbReference type="Proteomes" id="UP001311232">
    <property type="component" value="Unassembled WGS sequence"/>
</dbReference>
<keyword evidence="3" id="KW-1185">Reference proteome</keyword>
<sequence length="132" mass="14591">MRRRLSFRRSSQSHTQENNKVPLQRSRSRQNVNVSSTAAKSPAAKEARNESEGHPSVARAKASACFEVGRKYKNTPGHSCGLDREQAAEREMVKPAEKKPEIEAETYAIQPPPADANGEPDVEALLARLRAL</sequence>